<dbReference type="EMBL" id="QZAN01000064">
    <property type="protein sequence ID" value="THW60235.1"/>
    <property type="molecule type" value="Genomic_DNA"/>
</dbReference>
<evidence type="ECO:0000313" key="3">
    <source>
        <dbReference type="Proteomes" id="UP000310421"/>
    </source>
</evidence>
<protein>
    <recommendedName>
        <fullName evidence="1">CHRD domain-containing protein</fullName>
    </recommendedName>
</protein>
<comment type="caution">
    <text evidence="2">The sequence shown here is derived from an EMBL/GenBank/DDBJ whole genome shotgun (WGS) entry which is preliminary data.</text>
</comment>
<feature type="non-terminal residue" evidence="2">
    <location>
        <position position="1"/>
    </location>
</feature>
<accession>A0A4S8ULF7</accession>
<gene>
    <name evidence="2" type="ORF">D6D20_05934</name>
</gene>
<reference evidence="2 3" key="1">
    <citation type="submission" date="2018-10" db="EMBL/GenBank/DDBJ databases">
        <title>Fifty Aureobasidium pullulans genomes reveal a recombining polyextremotolerant generalist.</title>
        <authorList>
            <person name="Gostincar C."/>
            <person name="Turk M."/>
            <person name="Zajc J."/>
            <person name="Gunde-Cimerman N."/>
        </authorList>
    </citation>
    <scope>NUCLEOTIDE SEQUENCE [LARGE SCALE GENOMIC DNA]</scope>
    <source>
        <strain evidence="2 3">EXF-10751</strain>
    </source>
</reference>
<proteinExistence type="predicted"/>
<name>A0A4S8ULF7_AURPU</name>
<sequence length="271" mass="28261">APAIKKLIITSTRQQFNTTSDQHTTTTTTTNKRLLYTNTFTMKFTAATIATLAAVASALPTDIKYDAPAGGWDSITYPKGTGENLHEYPPPPGGWESVDYSKTGAGAAPAKCPEAPKMAGSPFTFTSYYEVKAVPGEVVNGTTPTGGLAGASGLYKIGINSDLNLICYNIELYGFRGEYSSPAATATHIHEAAKGASGPPRIAFPNPVDVGNGVRRTIGCQSGPFKTGLLANGKDTADGFHISQIEKNPAGFFADTHSSLAVPGAVRGQLA</sequence>
<dbReference type="SMART" id="SM00754">
    <property type="entry name" value="CHRD"/>
    <property type="match status" value="1"/>
</dbReference>
<dbReference type="InterPro" id="IPR010895">
    <property type="entry name" value="CHRD"/>
</dbReference>
<dbReference type="Pfam" id="PF07452">
    <property type="entry name" value="CHRD"/>
    <property type="match status" value="1"/>
</dbReference>
<organism evidence="2 3">
    <name type="scientific">Aureobasidium pullulans</name>
    <name type="common">Black yeast</name>
    <name type="synonym">Pullularia pullulans</name>
    <dbReference type="NCBI Taxonomy" id="5580"/>
    <lineage>
        <taxon>Eukaryota</taxon>
        <taxon>Fungi</taxon>
        <taxon>Dikarya</taxon>
        <taxon>Ascomycota</taxon>
        <taxon>Pezizomycotina</taxon>
        <taxon>Dothideomycetes</taxon>
        <taxon>Dothideomycetidae</taxon>
        <taxon>Dothideales</taxon>
        <taxon>Saccotheciaceae</taxon>
        <taxon>Aureobasidium</taxon>
    </lineage>
</organism>
<evidence type="ECO:0000259" key="1">
    <source>
        <dbReference type="SMART" id="SM00754"/>
    </source>
</evidence>
<dbReference type="Proteomes" id="UP000310421">
    <property type="component" value="Unassembled WGS sequence"/>
</dbReference>
<feature type="domain" description="CHRD" evidence="1">
    <location>
        <begin position="135"/>
        <end position="271"/>
    </location>
</feature>
<dbReference type="AlphaFoldDB" id="A0A4S8ULF7"/>
<evidence type="ECO:0000313" key="2">
    <source>
        <dbReference type="EMBL" id="THW60235.1"/>
    </source>
</evidence>